<dbReference type="GeneID" id="36584999"/>
<dbReference type="Pfam" id="PF06985">
    <property type="entry name" value="HET"/>
    <property type="match status" value="1"/>
</dbReference>
<dbReference type="PANTHER" id="PTHR10622:SF10">
    <property type="entry name" value="HET DOMAIN-CONTAINING PROTEIN"/>
    <property type="match status" value="1"/>
</dbReference>
<dbReference type="PANTHER" id="PTHR10622">
    <property type="entry name" value="HET DOMAIN-CONTAINING PROTEIN"/>
    <property type="match status" value="1"/>
</dbReference>
<evidence type="ECO:0000313" key="4">
    <source>
        <dbReference type="EMBL" id="PMD60499.1"/>
    </source>
</evidence>
<feature type="domain" description="DUF8212" evidence="3">
    <location>
        <begin position="214"/>
        <end position="307"/>
    </location>
</feature>
<dbReference type="EMBL" id="KZ613790">
    <property type="protein sequence ID" value="PMD60499.1"/>
    <property type="molecule type" value="Genomic_DNA"/>
</dbReference>
<dbReference type="Pfam" id="PF26640">
    <property type="entry name" value="DUF8212"/>
    <property type="match status" value="1"/>
</dbReference>
<reference evidence="4 5" key="1">
    <citation type="submission" date="2016-04" db="EMBL/GenBank/DDBJ databases">
        <title>A degradative enzymes factory behind the ericoid mycorrhizal symbiosis.</title>
        <authorList>
            <consortium name="DOE Joint Genome Institute"/>
            <person name="Martino E."/>
            <person name="Morin E."/>
            <person name="Grelet G."/>
            <person name="Kuo A."/>
            <person name="Kohler A."/>
            <person name="Daghino S."/>
            <person name="Barry K."/>
            <person name="Choi C."/>
            <person name="Cichocki N."/>
            <person name="Clum A."/>
            <person name="Copeland A."/>
            <person name="Hainaut M."/>
            <person name="Haridas S."/>
            <person name="Labutti K."/>
            <person name="Lindquist E."/>
            <person name="Lipzen A."/>
            <person name="Khouja H.-R."/>
            <person name="Murat C."/>
            <person name="Ohm R."/>
            <person name="Olson A."/>
            <person name="Spatafora J."/>
            <person name="Veneault-Fourrey C."/>
            <person name="Henrissat B."/>
            <person name="Grigoriev I."/>
            <person name="Martin F."/>
            <person name="Perotto S."/>
        </authorList>
    </citation>
    <scope>NUCLEOTIDE SEQUENCE [LARGE SCALE GENOMIC DNA]</scope>
    <source>
        <strain evidence="4 5">E</strain>
    </source>
</reference>
<evidence type="ECO:0000313" key="5">
    <source>
        <dbReference type="Proteomes" id="UP000235371"/>
    </source>
</evidence>
<feature type="compositionally biased region" description="Polar residues" evidence="1">
    <location>
        <begin position="689"/>
        <end position="698"/>
    </location>
</feature>
<dbReference type="Proteomes" id="UP000235371">
    <property type="component" value="Unassembled WGS sequence"/>
</dbReference>
<dbReference type="InterPro" id="IPR058525">
    <property type="entry name" value="DUF8212"/>
</dbReference>
<dbReference type="InterPro" id="IPR010730">
    <property type="entry name" value="HET"/>
</dbReference>
<feature type="region of interest" description="Disordered" evidence="1">
    <location>
        <begin position="609"/>
        <end position="738"/>
    </location>
</feature>
<evidence type="ECO:0000259" key="3">
    <source>
        <dbReference type="Pfam" id="PF26640"/>
    </source>
</evidence>
<feature type="compositionally biased region" description="Basic and acidic residues" evidence="1">
    <location>
        <begin position="699"/>
        <end position="708"/>
    </location>
</feature>
<dbReference type="RefSeq" id="XP_024737403.1">
    <property type="nucleotide sequence ID" value="XM_024876922.1"/>
</dbReference>
<accession>A0A2J6TBT7</accession>
<gene>
    <name evidence="4" type="ORF">K444DRAFT_561075</name>
</gene>
<keyword evidence="5" id="KW-1185">Reference proteome</keyword>
<dbReference type="STRING" id="1095630.A0A2J6TBT7"/>
<evidence type="ECO:0000259" key="2">
    <source>
        <dbReference type="Pfam" id="PF06985"/>
    </source>
</evidence>
<feature type="domain" description="Heterokaryon incompatibility" evidence="2">
    <location>
        <begin position="22"/>
        <end position="109"/>
    </location>
</feature>
<protein>
    <submittedName>
        <fullName evidence="4">HET-domain-containing protein</fullName>
    </submittedName>
</protein>
<feature type="compositionally biased region" description="Basic and acidic residues" evidence="1">
    <location>
        <begin position="719"/>
        <end position="731"/>
    </location>
</feature>
<dbReference type="AlphaFoldDB" id="A0A2J6TBT7"/>
<name>A0A2J6TBT7_9HELO</name>
<organism evidence="4 5">
    <name type="scientific">Hyaloscypha bicolor E</name>
    <dbReference type="NCBI Taxonomy" id="1095630"/>
    <lineage>
        <taxon>Eukaryota</taxon>
        <taxon>Fungi</taxon>
        <taxon>Dikarya</taxon>
        <taxon>Ascomycota</taxon>
        <taxon>Pezizomycotina</taxon>
        <taxon>Leotiomycetes</taxon>
        <taxon>Helotiales</taxon>
        <taxon>Hyaloscyphaceae</taxon>
        <taxon>Hyaloscypha</taxon>
        <taxon>Hyaloscypha bicolor</taxon>
    </lineage>
</organism>
<evidence type="ECO:0000256" key="1">
    <source>
        <dbReference type="SAM" id="MobiDB-lite"/>
    </source>
</evidence>
<proteinExistence type="predicted"/>
<dbReference type="InParanoid" id="A0A2J6TBT7"/>
<sequence>MRLINTSTLTLEMFFGKAVPDYAILSHRWNDVEVSFQDLQDGEGEKMAAYSKIQRCCAQAQLDGWQYAWIDSCCIDKTSSAELSEAINSMYSWYKESQVCYAYLADVRRGETLQDDLRGGNWFTRGWTLQELLAPSSVVFFDTNWNDVGTKGSLVDIISEITGIDDFVNFEGACVAKKMSWVAKRETTRVEDMAYCLLGLFNVNMPPLYGEGERSFMRLQLEILRTSDDESIFAWDAGYDSWDHEGSVDTLQNLNSGLLATTPKYFMNLGSIRPLKRTDRGNDLFSGDAQPFSITNKGLHISLVLIQARRSDEGLFLAPLKCLWAGKNGEEDLIPTVQLRKSVEGVEIYTRVARFTSRSGSFENLLMLNYDDINLKRRSSNRLSHKYIYVNKGRSYQLKRSLNIKGWEFFVKLSSLKDHGFAISQYDQLDLKLNPEDSVDEARLVIKCFHGIVAGLRFVNGTGETIVLAIIVENGYAPSLLMLTPDSNEKLENITSSLFDLCVGTTSIASNVGSVVAACTMTHTASSGSENTGEIESYVPHQSPPLDRMSRHLRNGKSVSACLKHVTADGGRQQFWIDIVIDVQDALRWPAPEWTKSLLLSMAMKNMKGEKQFSGAKTAESTKEHRRRRRTAPVSTTQHAVSEKRREKGGRFARDDRSRSRGRKRDDRIMEMPNRPVYRREVSRDYMQPESQEYSQGTGKERNRERRTYHSSGRSGSKVRVEREWTREKRVSKNGRLL</sequence>
<feature type="compositionally biased region" description="Basic and acidic residues" evidence="1">
    <location>
        <begin position="641"/>
        <end position="670"/>
    </location>
</feature>
<dbReference type="OrthoDB" id="674604at2759"/>